<dbReference type="AlphaFoldDB" id="A0AB33IQ40"/>
<dbReference type="GO" id="GO:0004519">
    <property type="term" value="F:endonuclease activity"/>
    <property type="evidence" value="ECO:0007669"/>
    <property type="project" value="UniProtKB-KW"/>
</dbReference>
<dbReference type="InterPro" id="IPR005135">
    <property type="entry name" value="Endo/exonuclease/phosphatase"/>
</dbReference>
<keyword evidence="2" id="KW-0255">Endonuclease</keyword>
<keyword evidence="2" id="KW-0540">Nuclease</keyword>
<evidence type="ECO:0000313" key="2">
    <source>
        <dbReference type="EMBL" id="BFO71740.1"/>
    </source>
</evidence>
<name>A0AB33IQ40_9BACT</name>
<dbReference type="SUPFAM" id="SSF56219">
    <property type="entry name" value="DNase I-like"/>
    <property type="match status" value="1"/>
</dbReference>
<dbReference type="Pfam" id="PF03372">
    <property type="entry name" value="Exo_endo_phos"/>
    <property type="match status" value="1"/>
</dbReference>
<dbReference type="CDD" id="cd09083">
    <property type="entry name" value="EEP-1"/>
    <property type="match status" value="1"/>
</dbReference>
<sequence>MKQFKTIILLSFLLLTTALLPSEARKAQKTHITIASFNLRMDTKNDGINQWSNRKELVKGLIRFHDFDIMGTQEGFKHMLDGVAELSEYAWIGEGRDGGTDGEHSAIFYKRAKYELLEHGDFWYSETPDQVGLGWDAKCCNRICSWGKFRDRLTGKTFFVFNSHYDHEGVVARRESSKLLLRKIREIAGTDVPVFATGDYNAVPTDEPIQTILADGLLSDSYRTTLQAPYGTTCTYHGYKIPKPGNDYRIDYIFVTKDIRILQYGTLNELPYGRFPSDHFPIMVKAEI</sequence>
<keyword evidence="2" id="KW-0378">Hydrolase</keyword>
<dbReference type="EMBL" id="AP035785">
    <property type="protein sequence ID" value="BFO71740.1"/>
    <property type="molecule type" value="Genomic_DNA"/>
</dbReference>
<dbReference type="GO" id="GO:0000175">
    <property type="term" value="F:3'-5'-RNA exonuclease activity"/>
    <property type="evidence" value="ECO:0007669"/>
    <property type="project" value="TreeGrafter"/>
</dbReference>
<feature type="domain" description="Endonuclease/exonuclease/phosphatase" evidence="1">
    <location>
        <begin position="35"/>
        <end position="279"/>
    </location>
</feature>
<dbReference type="InterPro" id="IPR050410">
    <property type="entry name" value="CCR4/nocturin_mRNA_transcr"/>
</dbReference>
<dbReference type="PANTHER" id="PTHR12121:SF36">
    <property type="entry name" value="ENDONUCLEASE_EXONUCLEASE_PHOSPHATASE DOMAIN-CONTAINING PROTEIN"/>
    <property type="match status" value="1"/>
</dbReference>
<dbReference type="InterPro" id="IPR036691">
    <property type="entry name" value="Endo/exonu/phosph_ase_sf"/>
</dbReference>
<dbReference type="PANTHER" id="PTHR12121">
    <property type="entry name" value="CARBON CATABOLITE REPRESSOR PROTEIN 4"/>
    <property type="match status" value="1"/>
</dbReference>
<organism evidence="2">
    <name type="scientific">Prevotella sp. GTC17253</name>
    <dbReference type="NCBI Taxonomy" id="3236793"/>
    <lineage>
        <taxon>Bacteria</taxon>
        <taxon>Pseudomonadati</taxon>
        <taxon>Bacteroidota</taxon>
        <taxon>Bacteroidia</taxon>
        <taxon>Bacteroidales</taxon>
        <taxon>Prevotellaceae</taxon>
        <taxon>Prevotella</taxon>
    </lineage>
</organism>
<gene>
    <name evidence="2" type="ORF">GTC17253_17060</name>
</gene>
<reference evidence="2" key="1">
    <citation type="submission" date="2024-07" db="EMBL/GenBank/DDBJ databases">
        <title>Complete genome sequence of Prevotella sp. YM-2024 GTC17253.</title>
        <authorList>
            <person name="Hayashi M."/>
            <person name="Muto Y."/>
            <person name="Tanaka K."/>
            <person name="Niwa H."/>
        </authorList>
    </citation>
    <scope>NUCLEOTIDE SEQUENCE</scope>
    <source>
        <strain evidence="2">GTC17253</strain>
    </source>
</reference>
<protein>
    <submittedName>
        <fullName evidence="2">Endonuclease/exonuclease/phosphatase family protein</fullName>
    </submittedName>
</protein>
<proteinExistence type="predicted"/>
<accession>A0AB33IQ40</accession>
<evidence type="ECO:0000259" key="1">
    <source>
        <dbReference type="Pfam" id="PF03372"/>
    </source>
</evidence>
<dbReference type="Gene3D" id="3.60.10.10">
    <property type="entry name" value="Endonuclease/exonuclease/phosphatase"/>
    <property type="match status" value="1"/>
</dbReference>